<gene>
    <name evidence="3" type="ORF">HF203_05320</name>
</gene>
<organism evidence="3 4">
    <name type="scientific">Marichromatium bheemlicum</name>
    <dbReference type="NCBI Taxonomy" id="365339"/>
    <lineage>
        <taxon>Bacteria</taxon>
        <taxon>Pseudomonadati</taxon>
        <taxon>Pseudomonadota</taxon>
        <taxon>Gammaproteobacteria</taxon>
        <taxon>Chromatiales</taxon>
        <taxon>Chromatiaceae</taxon>
        <taxon>Marichromatium</taxon>
    </lineage>
</organism>
<evidence type="ECO:0000259" key="2">
    <source>
        <dbReference type="Pfam" id="PF13511"/>
    </source>
</evidence>
<evidence type="ECO:0000313" key="4">
    <source>
        <dbReference type="Proteomes" id="UP000740754"/>
    </source>
</evidence>
<name>A0ABX1I6F6_9GAMM</name>
<dbReference type="Pfam" id="PF13511">
    <property type="entry name" value="DUF4124"/>
    <property type="match status" value="1"/>
</dbReference>
<accession>A0ABX1I6F6</accession>
<dbReference type="Proteomes" id="UP000740754">
    <property type="component" value="Unassembled WGS sequence"/>
</dbReference>
<protein>
    <submittedName>
        <fullName evidence="3">DUF4124 domain-containing protein</fullName>
    </submittedName>
</protein>
<keyword evidence="1" id="KW-0732">Signal</keyword>
<proteinExistence type="predicted"/>
<keyword evidence="4" id="KW-1185">Reference proteome</keyword>
<feature type="domain" description="DUF4124" evidence="2">
    <location>
        <begin position="9"/>
        <end position="63"/>
    </location>
</feature>
<evidence type="ECO:0000256" key="1">
    <source>
        <dbReference type="SAM" id="SignalP"/>
    </source>
</evidence>
<evidence type="ECO:0000313" key="3">
    <source>
        <dbReference type="EMBL" id="NKN32639.1"/>
    </source>
</evidence>
<sequence length="173" mass="18380">MIRSTLLLLLALSPCLLAQAGVYRWVDAEGRVHFSDRPGADVQALDLGVARSVATDPADNAPAPAAPAFPFTGPYSRFEIRSPAADARLERARAGLAVVLELEPGLAPGHRLVMVLDGLETVIEAGATRFALEGVSFGAHRLEVLIRDAEGALVARTPTHAFMLQRQVPPGEL</sequence>
<reference evidence="3 4" key="1">
    <citation type="submission" date="2020-04" db="EMBL/GenBank/DDBJ databases">
        <title>Draft Whole-Genome sequence of Marichromatium bheemlicum DSM 18632, type strain.</title>
        <authorList>
            <person name="Kyndt J.A."/>
            <person name="Meyer T.E."/>
        </authorList>
    </citation>
    <scope>NUCLEOTIDE SEQUENCE [LARGE SCALE GENOMIC DNA]</scope>
    <source>
        <strain evidence="3 4">DSM 18632</strain>
    </source>
</reference>
<feature type="signal peptide" evidence="1">
    <location>
        <begin position="1"/>
        <end position="20"/>
    </location>
</feature>
<dbReference type="EMBL" id="JAAXKX010000005">
    <property type="protein sequence ID" value="NKN32639.1"/>
    <property type="molecule type" value="Genomic_DNA"/>
</dbReference>
<feature type="chain" id="PRO_5046915138" evidence="1">
    <location>
        <begin position="21"/>
        <end position="173"/>
    </location>
</feature>
<comment type="caution">
    <text evidence="3">The sequence shown here is derived from an EMBL/GenBank/DDBJ whole genome shotgun (WGS) entry which is preliminary data.</text>
</comment>
<dbReference type="InterPro" id="IPR025392">
    <property type="entry name" value="DUF4124"/>
</dbReference>
<dbReference type="RefSeq" id="WP_168667370.1">
    <property type="nucleotide sequence ID" value="NZ_JAAXKX010000005.1"/>
</dbReference>